<name>A0A6P4INR0_DROKI</name>
<proteinExistence type="predicted"/>
<evidence type="ECO:0000313" key="3">
    <source>
        <dbReference type="Proteomes" id="UP001652661"/>
    </source>
</evidence>
<gene>
    <name evidence="4" type="primary">IM18</name>
</gene>
<reference evidence="4" key="2">
    <citation type="submission" date="2025-08" db="UniProtKB">
        <authorList>
            <consortium name="RefSeq"/>
        </authorList>
    </citation>
    <scope>IDENTIFICATION</scope>
    <source>
        <strain evidence="4">14028-0561.14</strain>
        <tissue evidence="4">Whole fly</tissue>
    </source>
</reference>
<evidence type="ECO:0000256" key="2">
    <source>
        <dbReference type="SAM" id="Phobius"/>
    </source>
</evidence>
<keyword evidence="3" id="KW-1185">Reference proteome</keyword>
<dbReference type="OrthoDB" id="7863847at2759"/>
<dbReference type="RefSeq" id="XP_017024461.3">
    <property type="nucleotide sequence ID" value="XM_017168972.3"/>
</dbReference>
<feature type="region of interest" description="Disordered" evidence="1">
    <location>
        <begin position="79"/>
        <end position="128"/>
    </location>
</feature>
<evidence type="ECO:0000256" key="1">
    <source>
        <dbReference type="SAM" id="MobiDB-lite"/>
    </source>
</evidence>
<accession>A0A6P4INR0</accession>
<reference evidence="3" key="1">
    <citation type="submission" date="2025-05" db="UniProtKB">
        <authorList>
            <consortium name="RefSeq"/>
        </authorList>
    </citation>
    <scope>NUCLEOTIDE SEQUENCE [LARGE SCALE GENOMIC DNA]</scope>
    <source>
        <strain evidence="3">14028-0561.14</strain>
    </source>
</reference>
<protein>
    <submittedName>
        <fullName evidence="4">Immune-induced peptide 18</fullName>
    </submittedName>
</protein>
<sequence>MPRQVIRNHPKSVISAQAKSPRGLPHQSSSNSSSSNGYKSLNLREIHNQKHLSVCFTMKFLGLCCLLILALLGCLPAPGNATPSRHTGPGSGSGYGPGSNPFRNPNPQPRPFIYDSPIPRPGPKTMYA</sequence>
<keyword evidence="2" id="KW-1133">Transmembrane helix</keyword>
<feature type="compositionally biased region" description="Basic residues" evidence="1">
    <location>
        <begin position="1"/>
        <end position="10"/>
    </location>
</feature>
<dbReference type="AlphaFoldDB" id="A0A6P4INR0"/>
<feature type="transmembrane region" description="Helical" evidence="2">
    <location>
        <begin position="60"/>
        <end position="79"/>
    </location>
</feature>
<keyword evidence="2" id="KW-0472">Membrane</keyword>
<dbReference type="GeneID" id="108076229"/>
<keyword evidence="2" id="KW-0812">Transmembrane</keyword>
<evidence type="ECO:0000313" key="4">
    <source>
        <dbReference type="RefSeq" id="XP_017024461.3"/>
    </source>
</evidence>
<dbReference type="Proteomes" id="UP001652661">
    <property type="component" value="Chromosome 2R"/>
</dbReference>
<feature type="region of interest" description="Disordered" evidence="1">
    <location>
        <begin position="1"/>
        <end position="39"/>
    </location>
</feature>
<organism evidence="3 4">
    <name type="scientific">Drosophila kikkawai</name>
    <name type="common">Fruit fly</name>
    <dbReference type="NCBI Taxonomy" id="30033"/>
    <lineage>
        <taxon>Eukaryota</taxon>
        <taxon>Metazoa</taxon>
        <taxon>Ecdysozoa</taxon>
        <taxon>Arthropoda</taxon>
        <taxon>Hexapoda</taxon>
        <taxon>Insecta</taxon>
        <taxon>Pterygota</taxon>
        <taxon>Neoptera</taxon>
        <taxon>Endopterygota</taxon>
        <taxon>Diptera</taxon>
        <taxon>Brachycera</taxon>
        <taxon>Muscomorpha</taxon>
        <taxon>Ephydroidea</taxon>
        <taxon>Drosophilidae</taxon>
        <taxon>Drosophila</taxon>
        <taxon>Sophophora</taxon>
    </lineage>
</organism>